<feature type="region of interest" description="Disordered" evidence="1">
    <location>
        <begin position="1"/>
        <end position="29"/>
    </location>
</feature>
<evidence type="ECO:0000313" key="4">
    <source>
        <dbReference type="WBParaSite" id="SSLN_0000374001-mRNA-1"/>
    </source>
</evidence>
<dbReference type="EMBL" id="UYSU01032598">
    <property type="protein sequence ID" value="VDL90013.1"/>
    <property type="molecule type" value="Genomic_DNA"/>
</dbReference>
<gene>
    <name evidence="2" type="ORF">SSLN_LOCUS3628</name>
</gene>
<evidence type="ECO:0000313" key="3">
    <source>
        <dbReference type="Proteomes" id="UP000275846"/>
    </source>
</evidence>
<reference evidence="2 3" key="2">
    <citation type="submission" date="2018-11" db="EMBL/GenBank/DDBJ databases">
        <authorList>
            <consortium name="Pathogen Informatics"/>
        </authorList>
    </citation>
    <scope>NUCLEOTIDE SEQUENCE [LARGE SCALE GENOMIC DNA]</scope>
    <source>
        <strain evidence="2 3">NST_G2</strain>
    </source>
</reference>
<organism evidence="4">
    <name type="scientific">Schistocephalus solidus</name>
    <name type="common">Tapeworm</name>
    <dbReference type="NCBI Taxonomy" id="70667"/>
    <lineage>
        <taxon>Eukaryota</taxon>
        <taxon>Metazoa</taxon>
        <taxon>Spiralia</taxon>
        <taxon>Lophotrochozoa</taxon>
        <taxon>Platyhelminthes</taxon>
        <taxon>Cestoda</taxon>
        <taxon>Eucestoda</taxon>
        <taxon>Diphyllobothriidea</taxon>
        <taxon>Diphyllobothriidae</taxon>
        <taxon>Schistocephalus</taxon>
    </lineage>
</organism>
<sequence>MSYAFTSSTVGPLNASAISRGRPQRDGVPGSVTFRVTRRIAEYACESEKEEFGNRSQVPALKHFQASSERRLARCQLRLSYTEIPEMNANQVFMAFLILALLLTLSA</sequence>
<evidence type="ECO:0000313" key="2">
    <source>
        <dbReference type="EMBL" id="VDL90013.1"/>
    </source>
</evidence>
<dbReference type="WBParaSite" id="SSLN_0000374001-mRNA-1">
    <property type="protein sequence ID" value="SSLN_0000374001-mRNA-1"/>
    <property type="gene ID" value="SSLN_0000374001"/>
</dbReference>
<evidence type="ECO:0000256" key="1">
    <source>
        <dbReference type="SAM" id="MobiDB-lite"/>
    </source>
</evidence>
<protein>
    <submittedName>
        <fullName evidence="2 4">Uncharacterized protein</fullName>
    </submittedName>
</protein>
<feature type="compositionally biased region" description="Polar residues" evidence="1">
    <location>
        <begin position="1"/>
        <end position="11"/>
    </location>
</feature>
<proteinExistence type="predicted"/>
<dbReference type="AlphaFoldDB" id="A0A183SHD0"/>
<dbReference type="Proteomes" id="UP000275846">
    <property type="component" value="Unassembled WGS sequence"/>
</dbReference>
<reference evidence="4" key="1">
    <citation type="submission" date="2016-06" db="UniProtKB">
        <authorList>
            <consortium name="WormBaseParasite"/>
        </authorList>
    </citation>
    <scope>IDENTIFICATION</scope>
</reference>
<accession>A0A183SHD0</accession>
<name>A0A183SHD0_SCHSO</name>
<keyword evidence="3" id="KW-1185">Reference proteome</keyword>